<dbReference type="AlphaFoldDB" id="A1ZP21"/>
<name>A1ZP21_MICM2</name>
<organism evidence="4 5">
    <name type="scientific">Microscilla marina ATCC 23134</name>
    <dbReference type="NCBI Taxonomy" id="313606"/>
    <lineage>
        <taxon>Bacteria</taxon>
        <taxon>Pseudomonadati</taxon>
        <taxon>Bacteroidota</taxon>
        <taxon>Cytophagia</taxon>
        <taxon>Cytophagales</taxon>
        <taxon>Microscillaceae</taxon>
        <taxon>Microscilla</taxon>
    </lineage>
</organism>
<dbReference type="SMART" id="SM00850">
    <property type="entry name" value="LytTR"/>
    <property type="match status" value="1"/>
</dbReference>
<protein>
    <submittedName>
        <fullName evidence="4">Response regulator of the LytR/AlgR family</fullName>
    </submittedName>
</protein>
<dbReference type="GO" id="GO:0003677">
    <property type="term" value="F:DNA binding"/>
    <property type="evidence" value="ECO:0007669"/>
    <property type="project" value="InterPro"/>
</dbReference>
<proteinExistence type="predicted"/>
<evidence type="ECO:0000259" key="3">
    <source>
        <dbReference type="PROSITE" id="PS50930"/>
    </source>
</evidence>
<dbReference type="RefSeq" id="WP_002698787.1">
    <property type="nucleotide sequence ID" value="NZ_AAWS01000020.1"/>
</dbReference>
<dbReference type="PANTHER" id="PTHR43228">
    <property type="entry name" value="TWO-COMPONENT RESPONSE REGULATOR"/>
    <property type="match status" value="1"/>
</dbReference>
<dbReference type="InterPro" id="IPR052048">
    <property type="entry name" value="ST_Response_Regulator"/>
</dbReference>
<keyword evidence="5" id="KW-1185">Reference proteome</keyword>
<sequence length="263" mass="29985">MNIKVLIVDDEPIAREMINILLAEHTGLQVVGEASNGEEALKLIDTQTPDLLFLDIQMPGMTGISLAQKFAGFYGHLVFVTAYDEYALAAFELNAIDYLLKPFTKKRFHQTIEKVQSKFQQASLNRVEDKLLQLAQDYSQLKAQVQPTLIDSNDTYLSRFVARQANKIVFIDIVEVEAIVGASDYIEVHHAGNKSLVNTTLQETAARLNPEDFLRIHRSYILPIRQIKEVVPHFNGEYFFVMKNGQKYKSGRTYKTQVQQLFQ</sequence>
<dbReference type="eggNOG" id="COG3279">
    <property type="taxonomic scope" value="Bacteria"/>
</dbReference>
<dbReference type="InterPro" id="IPR007492">
    <property type="entry name" value="LytTR_DNA-bd_dom"/>
</dbReference>
<reference evidence="4 5" key="1">
    <citation type="submission" date="2007-01" db="EMBL/GenBank/DDBJ databases">
        <authorList>
            <person name="Haygood M."/>
            <person name="Podell S."/>
            <person name="Anderson C."/>
            <person name="Hopkinson B."/>
            <person name="Roe K."/>
            <person name="Barbeau K."/>
            <person name="Gaasterland T."/>
            <person name="Ferriera S."/>
            <person name="Johnson J."/>
            <person name="Kravitz S."/>
            <person name="Beeson K."/>
            <person name="Sutton G."/>
            <person name="Rogers Y.-H."/>
            <person name="Friedman R."/>
            <person name="Frazier M."/>
            <person name="Venter J.C."/>
        </authorList>
    </citation>
    <scope>NUCLEOTIDE SEQUENCE [LARGE SCALE GENOMIC DNA]</scope>
    <source>
        <strain evidence="4 5">ATCC 23134</strain>
    </source>
</reference>
<gene>
    <name evidence="4" type="ORF">M23134_00254</name>
</gene>
<dbReference type="PANTHER" id="PTHR43228:SF1">
    <property type="entry name" value="TWO-COMPONENT RESPONSE REGULATOR ARR22"/>
    <property type="match status" value="1"/>
</dbReference>
<dbReference type="Pfam" id="PF00072">
    <property type="entry name" value="Response_reg"/>
    <property type="match status" value="1"/>
</dbReference>
<feature type="modified residue" description="4-aspartylphosphate" evidence="1">
    <location>
        <position position="55"/>
    </location>
</feature>
<dbReference type="SMART" id="SM00448">
    <property type="entry name" value="REC"/>
    <property type="match status" value="1"/>
</dbReference>
<evidence type="ECO:0000256" key="1">
    <source>
        <dbReference type="PROSITE-ProRule" id="PRU00169"/>
    </source>
</evidence>
<accession>A1ZP21</accession>
<comment type="caution">
    <text evidence="4">The sequence shown here is derived from an EMBL/GenBank/DDBJ whole genome shotgun (WGS) entry which is preliminary data.</text>
</comment>
<dbReference type="CDD" id="cd17532">
    <property type="entry name" value="REC_LytTR_AlgR-like"/>
    <property type="match status" value="1"/>
</dbReference>
<evidence type="ECO:0000259" key="2">
    <source>
        <dbReference type="PROSITE" id="PS50110"/>
    </source>
</evidence>
<feature type="domain" description="Response regulatory" evidence="2">
    <location>
        <begin position="4"/>
        <end position="116"/>
    </location>
</feature>
<dbReference type="PROSITE" id="PS50930">
    <property type="entry name" value="HTH_LYTTR"/>
    <property type="match status" value="1"/>
</dbReference>
<feature type="domain" description="HTH LytTR-type" evidence="3">
    <location>
        <begin position="160"/>
        <end position="263"/>
    </location>
</feature>
<evidence type="ECO:0000313" key="5">
    <source>
        <dbReference type="Proteomes" id="UP000004095"/>
    </source>
</evidence>
<dbReference type="GO" id="GO:0000160">
    <property type="term" value="P:phosphorelay signal transduction system"/>
    <property type="evidence" value="ECO:0007669"/>
    <property type="project" value="InterPro"/>
</dbReference>
<dbReference type="InterPro" id="IPR001789">
    <property type="entry name" value="Sig_transdc_resp-reg_receiver"/>
</dbReference>
<dbReference type="Pfam" id="PF04397">
    <property type="entry name" value="LytTR"/>
    <property type="match status" value="1"/>
</dbReference>
<keyword evidence="1" id="KW-0597">Phosphoprotein</keyword>
<dbReference type="InterPro" id="IPR011006">
    <property type="entry name" value="CheY-like_superfamily"/>
</dbReference>
<evidence type="ECO:0000313" key="4">
    <source>
        <dbReference type="EMBL" id="EAY27813.1"/>
    </source>
</evidence>
<dbReference type="FunFam" id="3.40.50.2300:FF:000051">
    <property type="entry name" value="Two-component response regulator yehT"/>
    <property type="match status" value="1"/>
</dbReference>
<dbReference type="Gene3D" id="2.40.50.1020">
    <property type="entry name" value="LytTr DNA-binding domain"/>
    <property type="match status" value="1"/>
</dbReference>
<dbReference type="EMBL" id="AAWS01000020">
    <property type="protein sequence ID" value="EAY27813.1"/>
    <property type="molecule type" value="Genomic_DNA"/>
</dbReference>
<dbReference type="Proteomes" id="UP000004095">
    <property type="component" value="Unassembled WGS sequence"/>
</dbReference>
<dbReference type="Gene3D" id="3.40.50.2300">
    <property type="match status" value="1"/>
</dbReference>
<dbReference type="SUPFAM" id="SSF52172">
    <property type="entry name" value="CheY-like"/>
    <property type="match status" value="1"/>
</dbReference>
<dbReference type="PROSITE" id="PS50110">
    <property type="entry name" value="RESPONSE_REGULATORY"/>
    <property type="match status" value="1"/>
</dbReference>